<dbReference type="AlphaFoldDB" id="A0A4Z0LZC0"/>
<sequence>MMKLKALIAATTLALGFASGTKAQGFADCAATGNASFDGTVVDAAIATPELSTLVNAVVAAGLADALATTDNITVFAPTNDAFAALPEPVLNAVLASPDLLSAVLTYHVVPTTNADPRKYFTVSRRPTLQGQNVYFAWSDGAARVNNAAVTCQGVEVDNGVVYLIDSVLLPNL</sequence>
<feature type="chain" id="PRO_5021471561" evidence="1">
    <location>
        <begin position="24"/>
        <end position="173"/>
    </location>
</feature>
<organism evidence="3 4">
    <name type="scientific">Mangrovimicrobium sediminis</name>
    <dbReference type="NCBI Taxonomy" id="2562682"/>
    <lineage>
        <taxon>Bacteria</taxon>
        <taxon>Pseudomonadati</taxon>
        <taxon>Pseudomonadota</taxon>
        <taxon>Gammaproteobacteria</taxon>
        <taxon>Cellvibrionales</taxon>
        <taxon>Halieaceae</taxon>
        <taxon>Mangrovimicrobium</taxon>
    </lineage>
</organism>
<dbReference type="GO" id="GO:0005615">
    <property type="term" value="C:extracellular space"/>
    <property type="evidence" value="ECO:0007669"/>
    <property type="project" value="TreeGrafter"/>
</dbReference>
<dbReference type="Proteomes" id="UP000298050">
    <property type="component" value="Unassembled WGS sequence"/>
</dbReference>
<dbReference type="PROSITE" id="PS50213">
    <property type="entry name" value="FAS1"/>
    <property type="match status" value="1"/>
</dbReference>
<keyword evidence="1" id="KW-0732">Signal</keyword>
<dbReference type="InterPro" id="IPR000782">
    <property type="entry name" value="FAS1_domain"/>
</dbReference>
<evidence type="ECO:0000313" key="4">
    <source>
        <dbReference type="Proteomes" id="UP000298050"/>
    </source>
</evidence>
<dbReference type="PANTHER" id="PTHR10900">
    <property type="entry name" value="PERIOSTIN-RELATED"/>
    <property type="match status" value="1"/>
</dbReference>
<evidence type="ECO:0000259" key="2">
    <source>
        <dbReference type="PROSITE" id="PS50213"/>
    </source>
</evidence>
<dbReference type="InterPro" id="IPR050904">
    <property type="entry name" value="Adhesion/Biosynth-related"/>
</dbReference>
<protein>
    <submittedName>
        <fullName evidence="3">Fasciclin domain-containing protein</fullName>
    </submittedName>
</protein>
<feature type="domain" description="FAS1" evidence="2">
    <location>
        <begin position="38"/>
        <end position="169"/>
    </location>
</feature>
<name>A0A4Z0LZC0_9GAMM</name>
<comment type="caution">
    <text evidence="3">The sequence shown here is derived from an EMBL/GenBank/DDBJ whole genome shotgun (WGS) entry which is preliminary data.</text>
</comment>
<dbReference type="EMBL" id="SRLE01000009">
    <property type="protein sequence ID" value="TGD72507.1"/>
    <property type="molecule type" value="Genomic_DNA"/>
</dbReference>
<gene>
    <name evidence="3" type="ORF">E4634_13320</name>
</gene>
<evidence type="ECO:0000256" key="1">
    <source>
        <dbReference type="SAM" id="SignalP"/>
    </source>
</evidence>
<dbReference type="FunFam" id="2.30.180.10:FF:000032">
    <property type="entry name" value="Fasciclin domain-containing protein, putative"/>
    <property type="match status" value="1"/>
</dbReference>
<accession>A0A4Z0LZC0</accession>
<evidence type="ECO:0000313" key="3">
    <source>
        <dbReference type="EMBL" id="TGD72507.1"/>
    </source>
</evidence>
<dbReference type="PANTHER" id="PTHR10900:SF77">
    <property type="entry name" value="FI19380P1"/>
    <property type="match status" value="1"/>
</dbReference>
<dbReference type="Pfam" id="PF02469">
    <property type="entry name" value="Fasciclin"/>
    <property type="match status" value="1"/>
</dbReference>
<reference evidence="3 4" key="1">
    <citation type="submission" date="2019-04" db="EMBL/GenBank/DDBJ databases">
        <title>Taxonomy of novel Haliea sp. from mangrove soil of West Coast of India.</title>
        <authorList>
            <person name="Verma A."/>
            <person name="Kumar P."/>
            <person name="Krishnamurthi S."/>
        </authorList>
    </citation>
    <scope>NUCLEOTIDE SEQUENCE [LARGE SCALE GENOMIC DNA]</scope>
    <source>
        <strain evidence="3 4">SAOS-164</strain>
    </source>
</reference>
<dbReference type="OrthoDB" id="9800666at2"/>
<dbReference type="InterPro" id="IPR036378">
    <property type="entry name" value="FAS1_dom_sf"/>
</dbReference>
<proteinExistence type="predicted"/>
<dbReference type="Gene3D" id="2.30.180.10">
    <property type="entry name" value="FAS1 domain"/>
    <property type="match status" value="1"/>
</dbReference>
<dbReference type="SMART" id="SM00554">
    <property type="entry name" value="FAS1"/>
    <property type="match status" value="1"/>
</dbReference>
<dbReference type="SUPFAM" id="SSF82153">
    <property type="entry name" value="FAS1 domain"/>
    <property type="match status" value="1"/>
</dbReference>
<keyword evidence="4" id="KW-1185">Reference proteome</keyword>
<feature type="signal peptide" evidence="1">
    <location>
        <begin position="1"/>
        <end position="23"/>
    </location>
</feature>